<evidence type="ECO:0000256" key="6">
    <source>
        <dbReference type="ARBA" id="ARBA00022840"/>
    </source>
</evidence>
<dbReference type="CDD" id="cd03216">
    <property type="entry name" value="ABC_Carb_Monos_I"/>
    <property type="match status" value="1"/>
</dbReference>
<dbReference type="PROSITE" id="PS50893">
    <property type="entry name" value="ABC_TRANSPORTER_2"/>
    <property type="match status" value="1"/>
</dbReference>
<evidence type="ECO:0000256" key="7">
    <source>
        <dbReference type="ARBA" id="ARBA00022967"/>
    </source>
</evidence>
<evidence type="ECO:0000313" key="11">
    <source>
        <dbReference type="Proteomes" id="UP001500449"/>
    </source>
</evidence>
<keyword evidence="11" id="KW-1185">Reference proteome</keyword>
<dbReference type="Pfam" id="PF00005">
    <property type="entry name" value="ABC_tran"/>
    <property type="match status" value="2"/>
</dbReference>
<gene>
    <name evidence="10" type="ORF">GCM10009836_43840</name>
</gene>
<proteinExistence type="predicted"/>
<sequence>MDAVDASAEVAGKLPAQRDGEPLLRLRGLSKTFGATRALVGVDLEVEAGEVHALMGQNGCGKSTLIKILSGFHRPDEGSQIWTRGALSTGSGPEHAQAAGIRFVHQDLGLVPTLTAVDNIALGVGYQTSAYGRISWRRQRDVARKALRDLGHDIDLTTPVAALTPIERTTIAVARALLGNGQDVHMLVLDEPTTTMTQSEAETLMAIVRRLRDRGVGILYVSHNLDEVLALADRVTVLRDGRHVATTRAATLTKAELVELMTGSTTDLAPEHDPESFGPEVLRLEGLAGRDLRGLTTSVREGEIVGICGIAGSGREETCSLIFGAAPRTGTVSVAGFVVPSMKPTESVAHGVGLVPANRLRDGLVAPMSVLENITLTALMQFWGRLRLEHGAERRAAQRTSTDLGVKAHSVDVPAASLSGGNQQKIVLGKWLRTRPRVLLLDEPTQGIDIAAKADVHRLIDDAAEAGTAVLIASTDEEELVRLCDRVLVLRAGVVRAELSRNELTARRLLHESVIDDVRADA</sequence>
<keyword evidence="8" id="KW-0472">Membrane</keyword>
<dbReference type="PROSITE" id="PS00211">
    <property type="entry name" value="ABC_TRANSPORTER_1"/>
    <property type="match status" value="1"/>
</dbReference>
<dbReference type="InterPro" id="IPR003439">
    <property type="entry name" value="ABC_transporter-like_ATP-bd"/>
</dbReference>
<keyword evidence="5" id="KW-0547">Nucleotide-binding</keyword>
<keyword evidence="7" id="KW-1278">Translocase</keyword>
<accession>A0ABN2N9E7</accession>
<dbReference type="CDD" id="cd03215">
    <property type="entry name" value="ABC_Carb_Monos_II"/>
    <property type="match status" value="1"/>
</dbReference>
<dbReference type="RefSeq" id="WP_344420091.1">
    <property type="nucleotide sequence ID" value="NZ_BAAAQK010000017.1"/>
</dbReference>
<organism evidence="10 11">
    <name type="scientific">Pseudonocardia ailaonensis</name>
    <dbReference type="NCBI Taxonomy" id="367279"/>
    <lineage>
        <taxon>Bacteria</taxon>
        <taxon>Bacillati</taxon>
        <taxon>Actinomycetota</taxon>
        <taxon>Actinomycetes</taxon>
        <taxon>Pseudonocardiales</taxon>
        <taxon>Pseudonocardiaceae</taxon>
        <taxon>Pseudonocardia</taxon>
    </lineage>
</organism>
<evidence type="ECO:0000313" key="10">
    <source>
        <dbReference type="EMBL" id="GAA1858834.1"/>
    </source>
</evidence>
<dbReference type="Gene3D" id="3.40.50.300">
    <property type="entry name" value="P-loop containing nucleotide triphosphate hydrolases"/>
    <property type="match status" value="2"/>
</dbReference>
<dbReference type="InterPro" id="IPR003593">
    <property type="entry name" value="AAA+_ATPase"/>
</dbReference>
<reference evidence="10 11" key="1">
    <citation type="journal article" date="2019" name="Int. J. Syst. Evol. Microbiol.">
        <title>The Global Catalogue of Microorganisms (GCM) 10K type strain sequencing project: providing services to taxonomists for standard genome sequencing and annotation.</title>
        <authorList>
            <consortium name="The Broad Institute Genomics Platform"/>
            <consortium name="The Broad Institute Genome Sequencing Center for Infectious Disease"/>
            <person name="Wu L."/>
            <person name="Ma J."/>
        </authorList>
    </citation>
    <scope>NUCLEOTIDE SEQUENCE [LARGE SCALE GENOMIC DNA]</scope>
    <source>
        <strain evidence="10 11">JCM 16009</strain>
    </source>
</reference>
<evidence type="ECO:0000256" key="5">
    <source>
        <dbReference type="ARBA" id="ARBA00022741"/>
    </source>
</evidence>
<dbReference type="GO" id="GO:0005524">
    <property type="term" value="F:ATP binding"/>
    <property type="evidence" value="ECO:0007669"/>
    <property type="project" value="UniProtKB-KW"/>
</dbReference>
<comment type="caution">
    <text evidence="10">The sequence shown here is derived from an EMBL/GenBank/DDBJ whole genome shotgun (WGS) entry which is preliminary data.</text>
</comment>
<dbReference type="PANTHER" id="PTHR43790">
    <property type="entry name" value="CARBOHYDRATE TRANSPORT ATP-BINDING PROTEIN MG119-RELATED"/>
    <property type="match status" value="1"/>
</dbReference>
<feature type="domain" description="ABC transporter" evidence="9">
    <location>
        <begin position="24"/>
        <end position="517"/>
    </location>
</feature>
<evidence type="ECO:0000256" key="4">
    <source>
        <dbReference type="ARBA" id="ARBA00022737"/>
    </source>
</evidence>
<evidence type="ECO:0000256" key="8">
    <source>
        <dbReference type="ARBA" id="ARBA00023136"/>
    </source>
</evidence>
<dbReference type="SMART" id="SM00382">
    <property type="entry name" value="AAA"/>
    <property type="match status" value="2"/>
</dbReference>
<dbReference type="SUPFAM" id="SSF52540">
    <property type="entry name" value="P-loop containing nucleoside triphosphate hydrolases"/>
    <property type="match status" value="2"/>
</dbReference>
<evidence type="ECO:0000256" key="3">
    <source>
        <dbReference type="ARBA" id="ARBA00022597"/>
    </source>
</evidence>
<keyword evidence="2" id="KW-1003">Cell membrane</keyword>
<dbReference type="PANTHER" id="PTHR43790:SF3">
    <property type="entry name" value="D-ALLOSE IMPORT ATP-BINDING PROTEIN ALSA-RELATED"/>
    <property type="match status" value="1"/>
</dbReference>
<protein>
    <submittedName>
        <fullName evidence="10">Sugar ABC transporter ATP-binding protein</fullName>
    </submittedName>
</protein>
<evidence type="ECO:0000259" key="9">
    <source>
        <dbReference type="PROSITE" id="PS50893"/>
    </source>
</evidence>
<evidence type="ECO:0000256" key="1">
    <source>
        <dbReference type="ARBA" id="ARBA00022448"/>
    </source>
</evidence>
<dbReference type="EMBL" id="BAAAQK010000017">
    <property type="protein sequence ID" value="GAA1858834.1"/>
    <property type="molecule type" value="Genomic_DNA"/>
</dbReference>
<name>A0ABN2N9E7_9PSEU</name>
<dbReference type="InterPro" id="IPR027417">
    <property type="entry name" value="P-loop_NTPase"/>
</dbReference>
<keyword evidence="4" id="KW-0677">Repeat</keyword>
<dbReference type="InterPro" id="IPR017871">
    <property type="entry name" value="ABC_transporter-like_CS"/>
</dbReference>
<evidence type="ECO:0000256" key="2">
    <source>
        <dbReference type="ARBA" id="ARBA00022475"/>
    </source>
</evidence>
<keyword evidence="6 10" id="KW-0067">ATP-binding</keyword>
<dbReference type="Proteomes" id="UP001500449">
    <property type="component" value="Unassembled WGS sequence"/>
</dbReference>
<keyword evidence="1" id="KW-0813">Transport</keyword>
<keyword evidence="3" id="KW-0762">Sugar transport</keyword>
<dbReference type="InterPro" id="IPR050107">
    <property type="entry name" value="ABC_carbohydrate_import_ATPase"/>
</dbReference>